<keyword evidence="2" id="KW-1185">Reference proteome</keyword>
<dbReference type="EMBL" id="VWXX01000004">
    <property type="protein sequence ID" value="KAA6186673.1"/>
    <property type="molecule type" value="Genomic_DNA"/>
</dbReference>
<gene>
    <name evidence="1" type="ORF">F2Q65_04700</name>
</gene>
<reference evidence="1 2" key="1">
    <citation type="submission" date="2019-09" db="EMBL/GenBank/DDBJ databases">
        <title>Whole-genome sequence of the purple sulfur bacterium Thiohalocapsa marina DSM 19078.</title>
        <authorList>
            <person name="Kyndt J.A."/>
            <person name="Meyer T.E."/>
        </authorList>
    </citation>
    <scope>NUCLEOTIDE SEQUENCE [LARGE SCALE GENOMIC DNA]</scope>
    <source>
        <strain evidence="1 2">DSM 19078</strain>
    </source>
</reference>
<dbReference type="Proteomes" id="UP000322981">
    <property type="component" value="Unassembled WGS sequence"/>
</dbReference>
<proteinExistence type="predicted"/>
<dbReference type="RefSeq" id="WP_150090930.1">
    <property type="nucleotide sequence ID" value="NZ_VWXX01000004.1"/>
</dbReference>
<accession>A0A5M8FP29</accession>
<protein>
    <submittedName>
        <fullName evidence="1">Uncharacterized protein</fullName>
    </submittedName>
</protein>
<sequence length="205" mass="22800">MIEPILYDQARERIESDGLTADVQTKIALLLSGTKTGNAAYHSWVQWMARLDAAQQSAFTQYSRELEAISLLLRTTSWSINPALPLRGNQIISPLAMAWGQILLPPPGPALNPDAAFRGLALGHAQLARIRFAPVIPDAVDPLDPFVVALRRIEQENARMLQLQIRLLKSMPTETPLEERESRIAAYQDMVDGVFSQFLSWLAAN</sequence>
<comment type="caution">
    <text evidence="1">The sequence shown here is derived from an EMBL/GenBank/DDBJ whole genome shotgun (WGS) entry which is preliminary data.</text>
</comment>
<evidence type="ECO:0000313" key="1">
    <source>
        <dbReference type="EMBL" id="KAA6186673.1"/>
    </source>
</evidence>
<dbReference type="AlphaFoldDB" id="A0A5M8FP29"/>
<name>A0A5M8FP29_9GAMM</name>
<organism evidence="1 2">
    <name type="scientific">Thiohalocapsa marina</name>
    <dbReference type="NCBI Taxonomy" id="424902"/>
    <lineage>
        <taxon>Bacteria</taxon>
        <taxon>Pseudomonadati</taxon>
        <taxon>Pseudomonadota</taxon>
        <taxon>Gammaproteobacteria</taxon>
        <taxon>Chromatiales</taxon>
        <taxon>Chromatiaceae</taxon>
        <taxon>Thiohalocapsa</taxon>
    </lineage>
</organism>
<evidence type="ECO:0000313" key="2">
    <source>
        <dbReference type="Proteomes" id="UP000322981"/>
    </source>
</evidence>